<organism evidence="1 2">
    <name type="scientific">Aeromonas phage Aes012</name>
    <dbReference type="NCBI Taxonomy" id="1198014"/>
    <lineage>
        <taxon>Viruses</taxon>
        <taxon>Duplodnaviria</taxon>
        <taxon>Heunggongvirae</taxon>
        <taxon>Uroviricota</taxon>
        <taxon>Caudoviricetes</taxon>
        <taxon>Pantevenvirales</taxon>
        <taxon>Straboviridae</taxon>
        <taxon>Tulanevirus</taxon>
        <taxon>Tulanevirus aes12</taxon>
    </lineage>
</organism>
<evidence type="ECO:0008006" key="3">
    <source>
        <dbReference type="Google" id="ProtNLM"/>
    </source>
</evidence>
<protein>
    <recommendedName>
        <fullName evidence="3">Phage protein</fullName>
    </recommendedName>
</protein>
<gene>
    <name evidence="1" type="ORF">Aes012_136</name>
</gene>
<dbReference type="KEGG" id="vg:15041375"/>
<dbReference type="Proteomes" id="UP000002894">
    <property type="component" value="Segment"/>
</dbReference>
<accession>I6YMI3</accession>
<dbReference type="RefSeq" id="YP_007677853.1">
    <property type="nucleotide sequence ID" value="NC_020879.1"/>
</dbReference>
<keyword evidence="2" id="KW-1185">Reference proteome</keyword>
<evidence type="ECO:0000313" key="2">
    <source>
        <dbReference type="Proteomes" id="UP000002894"/>
    </source>
</evidence>
<name>I6YMI3_9CAUD</name>
<evidence type="ECO:0000313" key="1">
    <source>
        <dbReference type="EMBL" id="AFN69766.1"/>
    </source>
</evidence>
<proteinExistence type="predicted"/>
<dbReference type="OrthoDB" id="14738at10239"/>
<dbReference type="EMBL" id="JN377895">
    <property type="protein sequence ID" value="AFN69766.1"/>
    <property type="molecule type" value="Genomic_DNA"/>
</dbReference>
<reference evidence="1 2" key="1">
    <citation type="submission" date="2011-07" db="EMBL/GenBank/DDBJ databases">
        <title>Complete genome of Aeromonas phage Aes012.</title>
        <authorList>
            <person name="Petrov V.M."/>
            <person name="Ratnayaka S."/>
            <person name="Karam J.D."/>
        </authorList>
    </citation>
    <scope>NUCLEOTIDE SEQUENCE [LARGE SCALE GENOMIC DNA]</scope>
</reference>
<sequence length="168" mass="18584">MSNILPASAVLPVKRENETVSQTFSANLTEPGATLVSLEISAIDQNEGIVIVNNGFSGQYTGVFTLNGGLSYRLKTGERETANRWEDLPDPQTTDLYSFLAPRVMEKEYSYLVALTYDVTAPVEPGSPPSEPVRYVISQSYTQKVVGEWSVWANNLRDYVNRGISKDI</sequence>
<dbReference type="GeneID" id="15041375"/>